<protein>
    <submittedName>
        <fullName evidence="1">Endonuclease/exonuclease/phosphatase family protein</fullName>
    </submittedName>
</protein>
<dbReference type="GO" id="GO:0004519">
    <property type="term" value="F:endonuclease activity"/>
    <property type="evidence" value="ECO:0007669"/>
    <property type="project" value="UniProtKB-KW"/>
</dbReference>
<comment type="caution">
    <text evidence="1">The sequence shown here is derived from an EMBL/GenBank/DDBJ whole genome shotgun (WGS) entry which is preliminary data.</text>
</comment>
<dbReference type="InterPro" id="IPR036691">
    <property type="entry name" value="Endo/exonu/phosph_ase_sf"/>
</dbReference>
<proteinExistence type="predicted"/>
<dbReference type="EMBL" id="JAETXX010000017">
    <property type="protein sequence ID" value="MCF8716385.1"/>
    <property type="molecule type" value="Genomic_DNA"/>
</dbReference>
<keyword evidence="1" id="KW-0378">Hydrolase</keyword>
<dbReference type="Proteomes" id="UP000829517">
    <property type="component" value="Unassembled WGS sequence"/>
</dbReference>
<organism evidence="1 2">
    <name type="scientific">Joostella atrarenae</name>
    <dbReference type="NCBI Taxonomy" id="679257"/>
    <lineage>
        <taxon>Bacteria</taxon>
        <taxon>Pseudomonadati</taxon>
        <taxon>Bacteroidota</taxon>
        <taxon>Flavobacteriia</taxon>
        <taxon>Flavobacteriales</taxon>
        <taxon>Flavobacteriaceae</taxon>
        <taxon>Joostella</taxon>
    </lineage>
</organism>
<keyword evidence="1" id="KW-0540">Nuclease</keyword>
<keyword evidence="1" id="KW-0255">Endonuclease</keyword>
<evidence type="ECO:0000313" key="1">
    <source>
        <dbReference type="EMBL" id="MCF8716385.1"/>
    </source>
</evidence>
<dbReference type="SUPFAM" id="SSF56219">
    <property type="entry name" value="DNase I-like"/>
    <property type="match status" value="1"/>
</dbReference>
<dbReference type="RefSeq" id="WP_236960788.1">
    <property type="nucleotide sequence ID" value="NZ_JAETXX010000017.1"/>
</dbReference>
<keyword evidence="2" id="KW-1185">Reference proteome</keyword>
<sequence length="372" mass="43582">MMKIAFFNIENLYQRDTSLIVDSLNRSLKLWMEEFEALLRKDNHMDTDYDRLRELSFLIGFQKVASEPYVILRKRKGTLYIRKRGNTLDYKANTLTDWNGWIKMGTRPVSKTSITNKARVITDCNPDILLLQELEDRTALMEFNDQYLSGTEKHIYHHCSLLAGNDYRGREMGVLSKKYYSIEAVRSYNYKTDGLVMFDQDFQQYQIRLPTGEELYVLMAQLQFPKGDKNWEEKRRKQQVACIANVYKALQEKGKKYIAIVGTFYVPSYATILAPIFRQTDARDISKHPDFKVELDKGRDRSYYRLGAYAKGINIKQEDYLTLSPALFNRVKACGLNRKGMWPKNRSQWKVYNSIKADTDAASNHPLIWIEL</sequence>
<reference evidence="1 2" key="1">
    <citation type="submission" date="2021-01" db="EMBL/GenBank/DDBJ databases">
        <title>Genome sequencing of Joostella atrarenae M1-2 (= KCTC 23194).</title>
        <authorList>
            <person name="Zakaria M.R."/>
            <person name="Lam M.Q."/>
            <person name="Chong C.S."/>
        </authorList>
    </citation>
    <scope>NUCLEOTIDE SEQUENCE [LARGE SCALE GENOMIC DNA]</scope>
    <source>
        <strain evidence="1 2">M1-2</strain>
    </source>
</reference>
<gene>
    <name evidence="1" type="ORF">JM658_16260</name>
</gene>
<evidence type="ECO:0000313" key="2">
    <source>
        <dbReference type="Proteomes" id="UP000829517"/>
    </source>
</evidence>
<accession>A0ABS9J7K1</accession>
<name>A0ABS9J7K1_9FLAO</name>
<dbReference type="Gene3D" id="3.60.10.10">
    <property type="entry name" value="Endonuclease/exonuclease/phosphatase"/>
    <property type="match status" value="1"/>
</dbReference>